<evidence type="ECO:0000313" key="1">
    <source>
        <dbReference type="EMBL" id="CAI6334349.1"/>
    </source>
</evidence>
<dbReference type="OrthoDB" id="3730111at2759"/>
<sequence>MAGDTQERDICYLNPSHHCVSLVMLRLPAKIYQAEDMVKNTAVPRKVEYAYSPFPSLLVRNFTMANPPIPPVTQRAPSIDFIDQRLAKYHPLFASQTVQYDQMTGQYISAVANHALSPNTHNSLVSLPSSHLYPQNSLPPRPYWTDINAMKSWNRIFPESMARFMATKEPKGRSNTQYNIRDKSNWDEIYQTLESARNRYQDTGGRVGWIRKVRRKVADNITPGVESAKIASKVVPQDPLSTPVVGAVEVLFDAIKVAATVRGEVLTGLDGLIPIFSDVETFLSTFPDDAIIKLASIELVATTLFAIEGTIGFFIGNEYVRGGKAIFSGADYEKGLRESLEAIQAKAQDLVQQALKSHVFASHMYSQETQRMIRLMLQKADVLVAAFNSIEHLLNGYQLKQEILIKREEELLAQNAMMASTYTVQQWATASQTITPPAMYPYTNQNNIRTITNSSELDMADWIFVAEKKKQLRAKDLARAEQIVQTQLFANWIMSTSSAKLLVHWNSSLPKEVANVSPLSIFCMTLAKSVRFSDRFISISWFCGRHADAIEPGARIGGSAMILSLVDQLLEQFEYSTYFLQNHVDIRALEGASMETWINLLVLLVRQLPRTITLFFIIDGVYLFEREDFEADATPVFETLLQLTNEPDLAATLKLLFTSTPGTEVVRVAFEQDDLILEVSNLPRPDVASEERMIREIEGGLV</sequence>
<dbReference type="EMBL" id="CAOQHR010000005">
    <property type="protein sequence ID" value="CAI6334349.1"/>
    <property type="molecule type" value="Genomic_DNA"/>
</dbReference>
<evidence type="ECO:0000313" key="2">
    <source>
        <dbReference type="Proteomes" id="UP001152607"/>
    </source>
</evidence>
<reference evidence="1" key="1">
    <citation type="submission" date="2023-01" db="EMBL/GenBank/DDBJ databases">
        <authorList>
            <person name="Van Ghelder C."/>
            <person name="Rancurel C."/>
        </authorList>
    </citation>
    <scope>NUCLEOTIDE SEQUENCE</scope>
    <source>
        <strain evidence="1">CNCM I-4278</strain>
    </source>
</reference>
<dbReference type="Proteomes" id="UP001152607">
    <property type="component" value="Unassembled WGS sequence"/>
</dbReference>
<organism evidence="1 2">
    <name type="scientific">Periconia digitata</name>
    <dbReference type="NCBI Taxonomy" id="1303443"/>
    <lineage>
        <taxon>Eukaryota</taxon>
        <taxon>Fungi</taxon>
        <taxon>Dikarya</taxon>
        <taxon>Ascomycota</taxon>
        <taxon>Pezizomycotina</taxon>
        <taxon>Dothideomycetes</taxon>
        <taxon>Pleosporomycetidae</taxon>
        <taxon>Pleosporales</taxon>
        <taxon>Massarineae</taxon>
        <taxon>Periconiaceae</taxon>
        <taxon>Periconia</taxon>
    </lineage>
</organism>
<keyword evidence="2" id="KW-1185">Reference proteome</keyword>
<protein>
    <submittedName>
        <fullName evidence="1">Uncharacterized protein</fullName>
    </submittedName>
</protein>
<gene>
    <name evidence="1" type="ORF">PDIGIT_LOCUS7406</name>
</gene>
<accession>A0A9W4UFF8</accession>
<dbReference type="PANTHER" id="PTHR40619:SF3">
    <property type="entry name" value="FUNGAL STAND N-TERMINAL GOODBYE DOMAIN-CONTAINING PROTEIN"/>
    <property type="match status" value="1"/>
</dbReference>
<dbReference type="AlphaFoldDB" id="A0A9W4UFF8"/>
<proteinExistence type="predicted"/>
<name>A0A9W4UFF8_9PLEO</name>
<comment type="caution">
    <text evidence="1">The sequence shown here is derived from an EMBL/GenBank/DDBJ whole genome shotgun (WGS) entry which is preliminary data.</text>
</comment>
<dbReference type="PANTHER" id="PTHR40619">
    <property type="entry name" value="FUNGAL STAND N-TERMINAL GOODBYE DOMAIN-CONTAINING PROTEIN"/>
    <property type="match status" value="1"/>
</dbReference>